<proteinExistence type="predicted"/>
<organism evidence="3 4">
    <name type="scientific">Rhodnius prolixus</name>
    <name type="common">Triatomid bug</name>
    <dbReference type="NCBI Taxonomy" id="13249"/>
    <lineage>
        <taxon>Eukaryota</taxon>
        <taxon>Metazoa</taxon>
        <taxon>Ecdysozoa</taxon>
        <taxon>Arthropoda</taxon>
        <taxon>Hexapoda</taxon>
        <taxon>Insecta</taxon>
        <taxon>Pterygota</taxon>
        <taxon>Neoptera</taxon>
        <taxon>Paraneoptera</taxon>
        <taxon>Hemiptera</taxon>
        <taxon>Heteroptera</taxon>
        <taxon>Panheteroptera</taxon>
        <taxon>Cimicomorpha</taxon>
        <taxon>Reduviidae</taxon>
        <taxon>Triatominae</taxon>
        <taxon>Rhodnius</taxon>
    </lineage>
</organism>
<evidence type="ECO:0000313" key="3">
    <source>
        <dbReference type="EnsemblMetazoa" id="RPRC009127-PA"/>
    </source>
</evidence>
<feature type="compositionally biased region" description="Acidic residues" evidence="1">
    <location>
        <begin position="74"/>
        <end position="98"/>
    </location>
</feature>
<dbReference type="EnsemblMetazoa" id="RPRC009127-RA">
    <property type="protein sequence ID" value="RPRC009127-PA"/>
    <property type="gene ID" value="RPRC009127"/>
</dbReference>
<protein>
    <submittedName>
        <fullName evidence="3">Uncharacterized protein</fullName>
    </submittedName>
</protein>
<dbReference type="EMBL" id="ACPB03008523">
    <property type="status" value="NOT_ANNOTATED_CDS"/>
    <property type="molecule type" value="Genomic_DNA"/>
</dbReference>
<feature type="signal peptide" evidence="2">
    <location>
        <begin position="1"/>
        <end position="21"/>
    </location>
</feature>
<name>T1HYK7_RHOPR</name>
<dbReference type="AlphaFoldDB" id="T1HYK7"/>
<dbReference type="VEuPathDB" id="VectorBase:RPRC009127"/>
<keyword evidence="4" id="KW-1185">Reference proteome</keyword>
<evidence type="ECO:0000313" key="4">
    <source>
        <dbReference type="Proteomes" id="UP000015103"/>
    </source>
</evidence>
<keyword evidence="2" id="KW-0732">Signal</keyword>
<evidence type="ECO:0000256" key="2">
    <source>
        <dbReference type="SAM" id="SignalP"/>
    </source>
</evidence>
<evidence type="ECO:0000256" key="1">
    <source>
        <dbReference type="SAM" id="MobiDB-lite"/>
    </source>
</evidence>
<dbReference type="InParanoid" id="T1HYK7"/>
<feature type="region of interest" description="Disordered" evidence="1">
    <location>
        <begin position="70"/>
        <end position="98"/>
    </location>
</feature>
<dbReference type="STRING" id="13249.T1HYK7"/>
<dbReference type="HOGENOM" id="CLU_2336190_0_0_1"/>
<feature type="chain" id="PRO_5043534088" evidence="2">
    <location>
        <begin position="22"/>
        <end position="98"/>
    </location>
</feature>
<dbReference type="Proteomes" id="UP000015103">
    <property type="component" value="Unassembled WGS sequence"/>
</dbReference>
<accession>T1HYK7</accession>
<sequence length="98" mass="10467">MRSKNSHWFLGIICFPGLTSAVRMSDNSPIANPARRKPKAGNMTVLSGGQAPATIGATTITMVHPVAEPTITLEADDEDRDEAEGDDDDLEPNTSDEV</sequence>
<reference evidence="3" key="1">
    <citation type="submission" date="2015-05" db="UniProtKB">
        <authorList>
            <consortium name="EnsemblMetazoa"/>
        </authorList>
    </citation>
    <scope>IDENTIFICATION</scope>
</reference>